<feature type="domain" description="OmpR/PhoB-type" evidence="13">
    <location>
        <begin position="130"/>
        <end position="232"/>
    </location>
</feature>
<dbReference type="PROSITE" id="PS50110">
    <property type="entry name" value="RESPONSE_REGULATORY"/>
    <property type="match status" value="1"/>
</dbReference>
<dbReference type="EMBL" id="CP039690">
    <property type="protein sequence ID" value="QCI64810.1"/>
    <property type="molecule type" value="Genomic_DNA"/>
</dbReference>
<evidence type="ECO:0000256" key="5">
    <source>
        <dbReference type="ARBA" id="ARBA00023015"/>
    </source>
</evidence>
<name>A0A4D7B438_9HYPH</name>
<keyword evidence="15" id="KW-1185">Reference proteome</keyword>
<dbReference type="SUPFAM" id="SSF46894">
    <property type="entry name" value="C-terminal effector domain of the bipartite response regulators"/>
    <property type="match status" value="1"/>
</dbReference>
<reference evidence="14 15" key="1">
    <citation type="submission" date="2019-04" db="EMBL/GenBank/DDBJ databases">
        <title>Phreatobacter aquaticus sp. nov.</title>
        <authorList>
            <person name="Choi A."/>
        </authorList>
    </citation>
    <scope>NUCLEOTIDE SEQUENCE [LARGE SCALE GENOMIC DNA]</scope>
    <source>
        <strain evidence="14 15">KCTC 52518</strain>
    </source>
</reference>
<dbReference type="AlphaFoldDB" id="A0A4D7B438"/>
<dbReference type="InterPro" id="IPR036388">
    <property type="entry name" value="WH-like_DNA-bd_sf"/>
</dbReference>
<dbReference type="GO" id="GO:0000156">
    <property type="term" value="F:phosphorelay response regulator activity"/>
    <property type="evidence" value="ECO:0007669"/>
    <property type="project" value="TreeGrafter"/>
</dbReference>
<evidence type="ECO:0000256" key="6">
    <source>
        <dbReference type="ARBA" id="ARBA00023125"/>
    </source>
</evidence>
<evidence type="ECO:0000256" key="3">
    <source>
        <dbReference type="ARBA" id="ARBA00022553"/>
    </source>
</evidence>
<dbReference type="Gene3D" id="3.40.50.2300">
    <property type="match status" value="1"/>
</dbReference>
<dbReference type="GO" id="GO:0032993">
    <property type="term" value="C:protein-DNA complex"/>
    <property type="evidence" value="ECO:0007669"/>
    <property type="project" value="TreeGrafter"/>
</dbReference>
<evidence type="ECO:0000259" key="13">
    <source>
        <dbReference type="PROSITE" id="PS51755"/>
    </source>
</evidence>
<keyword evidence="4" id="KW-0902">Two-component regulatory system</keyword>
<dbReference type="InterPro" id="IPR001867">
    <property type="entry name" value="OmpR/PhoB-type_DNA-bd"/>
</dbReference>
<evidence type="ECO:0000259" key="12">
    <source>
        <dbReference type="PROSITE" id="PS50110"/>
    </source>
</evidence>
<feature type="domain" description="Response regulatory" evidence="12">
    <location>
        <begin position="5"/>
        <end position="118"/>
    </location>
</feature>
<dbReference type="GO" id="GO:0000976">
    <property type="term" value="F:transcription cis-regulatory region binding"/>
    <property type="evidence" value="ECO:0007669"/>
    <property type="project" value="TreeGrafter"/>
</dbReference>
<keyword evidence="3 10" id="KW-0597">Phosphoprotein</keyword>
<dbReference type="PANTHER" id="PTHR48111">
    <property type="entry name" value="REGULATOR OF RPOS"/>
    <property type="match status" value="1"/>
</dbReference>
<dbReference type="SMART" id="SM00862">
    <property type="entry name" value="Trans_reg_C"/>
    <property type="match status" value="1"/>
</dbReference>
<evidence type="ECO:0000256" key="10">
    <source>
        <dbReference type="PROSITE-ProRule" id="PRU00169"/>
    </source>
</evidence>
<dbReference type="CDD" id="cd00383">
    <property type="entry name" value="trans_reg_C"/>
    <property type="match status" value="1"/>
</dbReference>
<dbReference type="InterPro" id="IPR039420">
    <property type="entry name" value="WalR-like"/>
</dbReference>
<evidence type="ECO:0000256" key="7">
    <source>
        <dbReference type="ARBA" id="ARBA00023159"/>
    </source>
</evidence>
<dbReference type="SUPFAM" id="SSF52172">
    <property type="entry name" value="CheY-like"/>
    <property type="match status" value="1"/>
</dbReference>
<dbReference type="PROSITE" id="PS51755">
    <property type="entry name" value="OMPR_PHOB"/>
    <property type="match status" value="1"/>
</dbReference>
<dbReference type="InterPro" id="IPR011006">
    <property type="entry name" value="CheY-like_superfamily"/>
</dbReference>
<dbReference type="RefSeq" id="WP_136960261.1">
    <property type="nucleotide sequence ID" value="NZ_CP039690.1"/>
</dbReference>
<dbReference type="GO" id="GO:0005829">
    <property type="term" value="C:cytosol"/>
    <property type="evidence" value="ECO:0007669"/>
    <property type="project" value="TreeGrafter"/>
</dbReference>
<dbReference type="OrthoDB" id="9784252at2"/>
<dbReference type="InterPro" id="IPR016032">
    <property type="entry name" value="Sig_transdc_resp-reg_C-effctor"/>
</dbReference>
<evidence type="ECO:0000256" key="2">
    <source>
        <dbReference type="ARBA" id="ARBA00022490"/>
    </source>
</evidence>
<evidence type="ECO:0000313" key="14">
    <source>
        <dbReference type="EMBL" id="QCI64810.1"/>
    </source>
</evidence>
<keyword evidence="5" id="KW-0805">Transcription regulation</keyword>
<keyword evidence="8" id="KW-0804">Transcription</keyword>
<dbReference type="SMART" id="SM00448">
    <property type="entry name" value="REC"/>
    <property type="match status" value="1"/>
</dbReference>
<dbReference type="GO" id="GO:0006355">
    <property type="term" value="P:regulation of DNA-templated transcription"/>
    <property type="evidence" value="ECO:0007669"/>
    <property type="project" value="InterPro"/>
</dbReference>
<keyword evidence="6 11" id="KW-0238">DNA-binding</keyword>
<evidence type="ECO:0000256" key="1">
    <source>
        <dbReference type="ARBA" id="ARBA00004496"/>
    </source>
</evidence>
<evidence type="ECO:0000313" key="15">
    <source>
        <dbReference type="Proteomes" id="UP000298781"/>
    </source>
</evidence>
<evidence type="ECO:0000256" key="11">
    <source>
        <dbReference type="PROSITE-ProRule" id="PRU01091"/>
    </source>
</evidence>
<keyword evidence="7" id="KW-0010">Activator</keyword>
<organism evidence="14 15">
    <name type="scientific">Phreatobacter stygius</name>
    <dbReference type="NCBI Taxonomy" id="1940610"/>
    <lineage>
        <taxon>Bacteria</taxon>
        <taxon>Pseudomonadati</taxon>
        <taxon>Pseudomonadota</taxon>
        <taxon>Alphaproteobacteria</taxon>
        <taxon>Hyphomicrobiales</taxon>
        <taxon>Phreatobacteraceae</taxon>
        <taxon>Phreatobacter</taxon>
    </lineage>
</organism>
<comment type="subcellular location">
    <subcellularLocation>
        <location evidence="1">Cytoplasm</location>
    </subcellularLocation>
</comment>
<dbReference type="Gene3D" id="1.10.10.10">
    <property type="entry name" value="Winged helix-like DNA-binding domain superfamily/Winged helix DNA-binding domain"/>
    <property type="match status" value="1"/>
</dbReference>
<proteinExistence type="predicted"/>
<evidence type="ECO:0000256" key="9">
    <source>
        <dbReference type="ARBA" id="ARBA00067337"/>
    </source>
</evidence>
<dbReference type="Proteomes" id="UP000298781">
    <property type="component" value="Chromosome"/>
</dbReference>
<gene>
    <name evidence="14" type="ORF">E8M01_11595</name>
</gene>
<sequence>MSDPHILLVDDDGEIRRLVAKFLRESGFRVTPVRDGREMRETLKATDVDLIILDLMLPGISGLELCRELRAESAIPIVMLTARGDDMDRVLGLEFGADDYISKPFNTRELAARIRAVLRRTSSPAEARANQSWRFAFDGWTLDTRRRELTDTRGVVVDLSTGEYDLLLSFVEAPQRVLSRDHLLDAARNRVSAAFDRSIDVQVSRLRRKLSGGDQAQDMIKTVRGLGYLFIPEVARA</sequence>
<dbReference type="Pfam" id="PF00486">
    <property type="entry name" value="Trans_reg_C"/>
    <property type="match status" value="1"/>
</dbReference>
<dbReference type="Gene3D" id="6.10.250.690">
    <property type="match status" value="1"/>
</dbReference>
<dbReference type="FunFam" id="3.40.50.2300:FF:000001">
    <property type="entry name" value="DNA-binding response regulator PhoB"/>
    <property type="match status" value="1"/>
</dbReference>
<protein>
    <recommendedName>
        <fullName evidence="9">Regulatory protein VirG</fullName>
    </recommendedName>
</protein>
<dbReference type="InterPro" id="IPR001789">
    <property type="entry name" value="Sig_transdc_resp-reg_receiver"/>
</dbReference>
<keyword evidence="2" id="KW-0963">Cytoplasm</keyword>
<feature type="modified residue" description="4-aspartylphosphate" evidence="10">
    <location>
        <position position="54"/>
    </location>
</feature>
<evidence type="ECO:0000256" key="4">
    <source>
        <dbReference type="ARBA" id="ARBA00023012"/>
    </source>
</evidence>
<dbReference type="FunFam" id="1.10.10.10:FF:000099">
    <property type="entry name" value="Two-component system response regulator TorR"/>
    <property type="match status" value="1"/>
</dbReference>
<accession>A0A4D7B438</accession>
<dbReference type="Pfam" id="PF00072">
    <property type="entry name" value="Response_reg"/>
    <property type="match status" value="1"/>
</dbReference>
<dbReference type="PANTHER" id="PTHR48111:SF4">
    <property type="entry name" value="DNA-BINDING DUAL TRANSCRIPTIONAL REGULATOR OMPR"/>
    <property type="match status" value="1"/>
</dbReference>
<evidence type="ECO:0000256" key="8">
    <source>
        <dbReference type="ARBA" id="ARBA00023163"/>
    </source>
</evidence>
<dbReference type="KEGG" id="pstg:E8M01_11595"/>
<feature type="DNA-binding region" description="OmpR/PhoB-type" evidence="11">
    <location>
        <begin position="130"/>
        <end position="232"/>
    </location>
</feature>